<dbReference type="Gene3D" id="1.10.10.60">
    <property type="entry name" value="Homeodomain-like"/>
    <property type="match status" value="1"/>
</dbReference>
<keyword evidence="1" id="KW-0805">Transcription regulation</keyword>
<evidence type="ECO:0000313" key="6">
    <source>
        <dbReference type="EMBL" id="MFC3880484.1"/>
    </source>
</evidence>
<evidence type="ECO:0000313" key="7">
    <source>
        <dbReference type="Proteomes" id="UP001595805"/>
    </source>
</evidence>
<reference evidence="7" key="1">
    <citation type="journal article" date="2019" name="Int. J. Syst. Evol. Microbiol.">
        <title>The Global Catalogue of Microorganisms (GCM) 10K type strain sequencing project: providing services to taxonomists for standard genome sequencing and annotation.</title>
        <authorList>
            <consortium name="The Broad Institute Genomics Platform"/>
            <consortium name="The Broad Institute Genome Sequencing Center for Infectious Disease"/>
            <person name="Wu L."/>
            <person name="Ma J."/>
        </authorList>
    </citation>
    <scope>NUCLEOTIDE SEQUENCE [LARGE SCALE GENOMIC DNA]</scope>
    <source>
        <strain evidence="7">CCUG 60523</strain>
    </source>
</reference>
<dbReference type="Gene3D" id="1.10.357.10">
    <property type="entry name" value="Tetracycline Repressor, domain 2"/>
    <property type="match status" value="1"/>
</dbReference>
<dbReference type="InterPro" id="IPR009057">
    <property type="entry name" value="Homeodomain-like_sf"/>
</dbReference>
<dbReference type="PROSITE" id="PS50977">
    <property type="entry name" value="HTH_TETR_2"/>
    <property type="match status" value="1"/>
</dbReference>
<dbReference type="PRINTS" id="PR00455">
    <property type="entry name" value="HTHTETR"/>
</dbReference>
<keyword evidence="2 4" id="KW-0238">DNA-binding</keyword>
<dbReference type="EMBL" id="JBHRZS010000007">
    <property type="protein sequence ID" value="MFC3880484.1"/>
    <property type="molecule type" value="Genomic_DNA"/>
</dbReference>
<evidence type="ECO:0000256" key="1">
    <source>
        <dbReference type="ARBA" id="ARBA00023015"/>
    </source>
</evidence>
<feature type="DNA-binding region" description="H-T-H motif" evidence="4">
    <location>
        <begin position="22"/>
        <end position="41"/>
    </location>
</feature>
<dbReference type="InterPro" id="IPR001647">
    <property type="entry name" value="HTH_TetR"/>
</dbReference>
<evidence type="ECO:0000256" key="3">
    <source>
        <dbReference type="ARBA" id="ARBA00023163"/>
    </source>
</evidence>
<dbReference type="RefSeq" id="WP_377905842.1">
    <property type="nucleotide sequence ID" value="NZ_JBHRZS010000007.1"/>
</dbReference>
<dbReference type="SUPFAM" id="SSF46689">
    <property type="entry name" value="Homeodomain-like"/>
    <property type="match status" value="1"/>
</dbReference>
<dbReference type="SUPFAM" id="SSF48498">
    <property type="entry name" value="Tetracyclin repressor-like, C-terminal domain"/>
    <property type="match status" value="1"/>
</dbReference>
<sequence length="205" mass="24147">MRDKILDHAIEQFTRFGVRSVTMDDIARNLGISKKTIYQDFTDKKDLVNSAFRKMLSQDHQHLSAMLDGEDGVIENLLYTSQAMRERMTDLNPMVIIEIQKYYPETWGIFQDFKENVIRRDIFNVLEKGKKLGYFRPEIDSDILSRIRVNQINSVFESQEFRDGTIKIVDVQLEMMDHFLHGIFTEKGREAYKSKKENNPTDRVL</sequence>
<gene>
    <name evidence="6" type="ORF">ACFOSV_09870</name>
</gene>
<dbReference type="PANTHER" id="PTHR30055">
    <property type="entry name" value="HTH-TYPE TRANSCRIPTIONAL REGULATOR RUTR"/>
    <property type="match status" value="1"/>
</dbReference>
<comment type="caution">
    <text evidence="6">The sequence shown here is derived from an EMBL/GenBank/DDBJ whole genome shotgun (WGS) entry which is preliminary data.</text>
</comment>
<dbReference type="PANTHER" id="PTHR30055:SF234">
    <property type="entry name" value="HTH-TYPE TRANSCRIPTIONAL REGULATOR BETI"/>
    <property type="match status" value="1"/>
</dbReference>
<proteinExistence type="predicted"/>
<evidence type="ECO:0000259" key="5">
    <source>
        <dbReference type="PROSITE" id="PS50977"/>
    </source>
</evidence>
<keyword evidence="3" id="KW-0804">Transcription</keyword>
<dbReference type="Pfam" id="PF00440">
    <property type="entry name" value="TetR_N"/>
    <property type="match status" value="1"/>
</dbReference>
<feature type="domain" description="HTH tetR-type" evidence="5">
    <location>
        <begin position="1"/>
        <end position="59"/>
    </location>
</feature>
<dbReference type="InterPro" id="IPR036271">
    <property type="entry name" value="Tet_transcr_reg_TetR-rel_C_sf"/>
</dbReference>
<evidence type="ECO:0000256" key="4">
    <source>
        <dbReference type="PROSITE-ProRule" id="PRU00335"/>
    </source>
</evidence>
<protein>
    <submittedName>
        <fullName evidence="6">TetR/AcrR family transcriptional regulator</fullName>
    </submittedName>
</protein>
<evidence type="ECO:0000256" key="2">
    <source>
        <dbReference type="ARBA" id="ARBA00023125"/>
    </source>
</evidence>
<organism evidence="6 7">
    <name type="scientific">Algoriphagus namhaensis</name>
    <dbReference type="NCBI Taxonomy" id="915353"/>
    <lineage>
        <taxon>Bacteria</taxon>
        <taxon>Pseudomonadati</taxon>
        <taxon>Bacteroidota</taxon>
        <taxon>Cytophagia</taxon>
        <taxon>Cytophagales</taxon>
        <taxon>Cyclobacteriaceae</taxon>
        <taxon>Algoriphagus</taxon>
    </lineage>
</organism>
<name>A0ABV8AUN2_9BACT</name>
<keyword evidence="7" id="KW-1185">Reference proteome</keyword>
<dbReference type="Proteomes" id="UP001595805">
    <property type="component" value="Unassembled WGS sequence"/>
</dbReference>
<accession>A0ABV8AUN2</accession>
<dbReference type="InterPro" id="IPR050109">
    <property type="entry name" value="HTH-type_TetR-like_transc_reg"/>
</dbReference>